<dbReference type="InterPro" id="IPR056798">
    <property type="entry name" value="ADH_Fe_C"/>
</dbReference>
<dbReference type="InterPro" id="IPR018211">
    <property type="entry name" value="ADH_Fe_CS"/>
</dbReference>
<dbReference type="Gene3D" id="1.20.1090.10">
    <property type="entry name" value="Dehydroquinate synthase-like - alpha domain"/>
    <property type="match status" value="1"/>
</dbReference>
<keyword evidence="5" id="KW-1185">Reference proteome</keyword>
<sequence length="378" mass="41419">MKELKLHGNSIIIGKDALDKIKELKIKRAFIVTGGSAMFRNGAIDRLTNLLESCGAQYQIFKDVKKNPSINTVIAAVEIMKEYSPDVVIGIGGGSPIDVAKAAAVFYDYPELDIKNPDSLTLPFKRRKTILIAIPSTSGTGTEVTRASVLTYDDMNLKIGLKCDAFIPDVAILDAALTLSMPKNIVAETGMDALTHAVECYINKNIDEYSEVLAEGAVKGLFKFLPLSFEKGDYESREKVHIYSAMAGSAFSNVGLGMAHGISHAFGGKFGYAHGLLNAIALPYVLKFNSMDEEVNNRLNRLAKIIDVPDFIEAVIELNKKLNIPLSFKDMGLSDEDFNNNFEELLENSMKGSTRVNPVKITKAQMEQLLLNIFKGIV</sequence>
<protein>
    <submittedName>
        <fullName evidence="4">Aldehyde-alcohol dehydrogenase</fullName>
    </submittedName>
</protein>
<dbReference type="EMBL" id="LKHP01000007">
    <property type="protein sequence ID" value="KRQ86773.1"/>
    <property type="molecule type" value="Genomic_DNA"/>
</dbReference>
<dbReference type="InterPro" id="IPR034802">
    <property type="entry name" value="NADPH_BDH"/>
</dbReference>
<dbReference type="OrthoDB" id="9804734at2"/>
<dbReference type="Proteomes" id="UP000052015">
    <property type="component" value="Unassembled WGS sequence"/>
</dbReference>
<evidence type="ECO:0000259" key="2">
    <source>
        <dbReference type="Pfam" id="PF00465"/>
    </source>
</evidence>
<feature type="domain" description="Fe-containing alcohol dehydrogenase-like C-terminal" evidence="3">
    <location>
        <begin position="187"/>
        <end position="372"/>
    </location>
</feature>
<dbReference type="PANTHER" id="PTHR11496:SF83">
    <property type="entry name" value="HYDROXYACID-OXOACID TRANSHYDROGENASE, MITOCHONDRIAL"/>
    <property type="match status" value="1"/>
</dbReference>
<evidence type="ECO:0000259" key="3">
    <source>
        <dbReference type="Pfam" id="PF25137"/>
    </source>
</evidence>
<name>A0A0R3K1F1_CALMK</name>
<dbReference type="CDD" id="cd08179">
    <property type="entry name" value="NADPH_BDH"/>
    <property type="match status" value="1"/>
</dbReference>
<organism evidence="4 5">
    <name type="scientific">Caloramator mitchellensis</name>
    <dbReference type="NCBI Taxonomy" id="908809"/>
    <lineage>
        <taxon>Bacteria</taxon>
        <taxon>Bacillati</taxon>
        <taxon>Bacillota</taxon>
        <taxon>Clostridia</taxon>
        <taxon>Eubacteriales</taxon>
        <taxon>Clostridiaceae</taxon>
        <taxon>Caloramator</taxon>
    </lineage>
</organism>
<dbReference type="PROSITE" id="PS00913">
    <property type="entry name" value="ADH_IRON_1"/>
    <property type="match status" value="1"/>
</dbReference>
<dbReference type="AlphaFoldDB" id="A0A0R3K1F1"/>
<dbReference type="GO" id="GO:0004022">
    <property type="term" value="F:alcohol dehydrogenase (NAD+) activity"/>
    <property type="evidence" value="ECO:0007669"/>
    <property type="project" value="UniProtKB-ARBA"/>
</dbReference>
<dbReference type="STRING" id="908809.ABG79_01525"/>
<proteinExistence type="predicted"/>
<feature type="domain" description="Alcohol dehydrogenase iron-type/glycerol dehydrogenase GldA" evidence="2">
    <location>
        <begin position="10"/>
        <end position="174"/>
    </location>
</feature>
<comment type="caution">
    <text evidence="4">The sequence shown here is derived from an EMBL/GenBank/DDBJ whole genome shotgun (WGS) entry which is preliminary data.</text>
</comment>
<accession>A0A0R3K1F1</accession>
<dbReference type="FunFam" id="3.40.50.1970:FF:000003">
    <property type="entry name" value="Alcohol dehydrogenase, iron-containing"/>
    <property type="match status" value="1"/>
</dbReference>
<evidence type="ECO:0000256" key="1">
    <source>
        <dbReference type="ARBA" id="ARBA00023002"/>
    </source>
</evidence>
<dbReference type="SUPFAM" id="SSF56796">
    <property type="entry name" value="Dehydroquinate synthase-like"/>
    <property type="match status" value="1"/>
</dbReference>
<dbReference type="Pfam" id="PF00465">
    <property type="entry name" value="Fe-ADH"/>
    <property type="match status" value="1"/>
</dbReference>
<keyword evidence="1" id="KW-0560">Oxidoreductase</keyword>
<evidence type="ECO:0000313" key="4">
    <source>
        <dbReference type="EMBL" id="KRQ86773.1"/>
    </source>
</evidence>
<dbReference type="Gene3D" id="3.40.50.1970">
    <property type="match status" value="1"/>
</dbReference>
<gene>
    <name evidence="4" type="primary">adhE_1</name>
    <name evidence="4" type="ORF">ABG79_01525</name>
</gene>
<dbReference type="RefSeq" id="WP_057978745.1">
    <property type="nucleotide sequence ID" value="NZ_LKHP01000007.1"/>
</dbReference>
<dbReference type="PANTHER" id="PTHR11496">
    <property type="entry name" value="ALCOHOL DEHYDROGENASE"/>
    <property type="match status" value="1"/>
</dbReference>
<dbReference type="GO" id="GO:0046872">
    <property type="term" value="F:metal ion binding"/>
    <property type="evidence" value="ECO:0007669"/>
    <property type="project" value="InterPro"/>
</dbReference>
<dbReference type="InterPro" id="IPR001670">
    <property type="entry name" value="ADH_Fe/GldA"/>
</dbReference>
<dbReference type="Pfam" id="PF25137">
    <property type="entry name" value="ADH_Fe_C"/>
    <property type="match status" value="1"/>
</dbReference>
<dbReference type="InterPro" id="IPR039697">
    <property type="entry name" value="Alcohol_dehydrogenase_Fe"/>
</dbReference>
<evidence type="ECO:0000313" key="5">
    <source>
        <dbReference type="Proteomes" id="UP000052015"/>
    </source>
</evidence>
<reference evidence="4 5" key="1">
    <citation type="submission" date="2015-09" db="EMBL/GenBank/DDBJ databases">
        <title>Draft genome sequence of a Caloramator mitchellensis, a moderate thermophile from the Great Artesian Basin of Australia.</title>
        <authorList>
            <person name="Patel B.K."/>
        </authorList>
    </citation>
    <scope>NUCLEOTIDE SEQUENCE [LARGE SCALE GENOMIC DNA]</scope>
    <source>
        <strain evidence="4 5">VF08</strain>
    </source>
</reference>